<gene>
    <name evidence="4" type="primary">ycf82</name>
</gene>
<dbReference type="PANTHER" id="PTHR45947">
    <property type="entry name" value="SULFOQUINOVOSYL TRANSFERASE SQD2"/>
    <property type="match status" value="1"/>
</dbReference>
<dbReference type="Pfam" id="PF13439">
    <property type="entry name" value="Glyco_transf_4"/>
    <property type="match status" value="1"/>
</dbReference>
<dbReference type="PANTHER" id="PTHR45947:SF11">
    <property type="entry name" value="SLR1508 PROTEIN"/>
    <property type="match status" value="1"/>
</dbReference>
<keyword evidence="4" id="KW-0808">Transferase</keyword>
<proteinExistence type="predicted"/>
<dbReference type="EMBL" id="KJ700459">
    <property type="protein sequence ID" value="AIG92483.1"/>
    <property type="molecule type" value="Genomic_DNA"/>
</dbReference>
<sequence length="398" mass="46411">MHVLWIGKTFPFCGNVTYTKEISKYLTQNNNQFSLVHFSYNNSCLFNKKYSHISLKAIYQSQLYTIPSFMSTSYIFCIIKALAPDIIHISLSLSPIDLILPQIAKILNIPVIATFHPAFKFNICLINNYKTILKIQNKTIYNEFQFKSTYIDTQGIFHRQLLVYKFYIPFLYKYSSIIVFSRLQFRLMQKLGLTQCLLYRIPNGVNYKRYEYIKVSLKEYLKCKCIFLYQGRISPEKNLEKILKVWVNHKMGINCKLLIIGNGPLVYKLMHKYKPEQGFIWMGCINNELRKINLIKSSNVFLLSSLIEGLSISLLESMSSQLACISTNSGSSQTVLRPDNGILISYKKLISQLEILLPLLRDNNEIRRLLSKKSRKKLIAHYSLYNNINKLTNLYNQN</sequence>
<dbReference type="InterPro" id="IPR050194">
    <property type="entry name" value="Glycosyltransferase_grp1"/>
</dbReference>
<dbReference type="Pfam" id="PF00534">
    <property type="entry name" value="Glycos_transf_1"/>
    <property type="match status" value="1"/>
</dbReference>
<organism evidence="4">
    <name type="scientific">Galdieria sulphuraria</name>
    <name type="common">Red alga</name>
    <dbReference type="NCBI Taxonomy" id="130081"/>
    <lineage>
        <taxon>Eukaryota</taxon>
        <taxon>Rhodophyta</taxon>
        <taxon>Bangiophyceae</taxon>
        <taxon>Galdieriales</taxon>
        <taxon>Galdieriaceae</taxon>
        <taxon>Galdieria</taxon>
    </lineage>
</organism>
<protein>
    <submittedName>
        <fullName evidence="4">Glycosyl transferase</fullName>
    </submittedName>
</protein>
<name>A0A075W289_GALSU</name>
<dbReference type="KEGG" id="gsl:JL72_p173"/>
<evidence type="ECO:0000313" key="4">
    <source>
        <dbReference type="EMBL" id="AIG92483.1"/>
    </source>
</evidence>
<feature type="domain" description="Glycosyltransferase subfamily 4-like N-terminal" evidence="3">
    <location>
        <begin position="16"/>
        <end position="208"/>
    </location>
</feature>
<geneLocation type="plastid" evidence="4"/>
<dbReference type="Gene3D" id="3.40.50.2000">
    <property type="entry name" value="Glycogen Phosphorylase B"/>
    <property type="match status" value="2"/>
</dbReference>
<feature type="domain" description="Glycosyl transferase family 1" evidence="2">
    <location>
        <begin position="226"/>
        <end position="376"/>
    </location>
</feature>
<dbReference type="CDD" id="cd03801">
    <property type="entry name" value="GT4_PimA-like"/>
    <property type="match status" value="1"/>
</dbReference>
<evidence type="ECO:0000256" key="1">
    <source>
        <dbReference type="ARBA" id="ARBA00022676"/>
    </source>
</evidence>
<keyword evidence="1" id="KW-0328">Glycosyltransferase</keyword>
<dbReference type="SUPFAM" id="SSF53756">
    <property type="entry name" value="UDP-Glycosyltransferase/glycogen phosphorylase"/>
    <property type="match status" value="1"/>
</dbReference>
<evidence type="ECO:0000259" key="2">
    <source>
        <dbReference type="Pfam" id="PF00534"/>
    </source>
</evidence>
<accession>A0A075W289</accession>
<dbReference type="GO" id="GO:0016757">
    <property type="term" value="F:glycosyltransferase activity"/>
    <property type="evidence" value="ECO:0007669"/>
    <property type="project" value="UniProtKB-KW"/>
</dbReference>
<reference evidence="4" key="1">
    <citation type="journal article" date="2015" name="Genome Biol. Evol.">
        <title>Extreme features of the Galdieria sulphuraria organellar genomes: a consequence of polyextremophily?</title>
        <authorList>
            <person name="Jain K."/>
            <person name="Krause K."/>
            <person name="Grewe F."/>
            <person name="Nelson G.F."/>
            <person name="Weber A.P."/>
            <person name="Christensen A.C."/>
            <person name="Mower J.P."/>
        </authorList>
    </citation>
    <scope>NUCLEOTIDE SEQUENCE</scope>
    <source>
        <strain evidence="4">074W</strain>
    </source>
</reference>
<dbReference type="GeneID" id="20005523"/>
<dbReference type="AlphaFoldDB" id="A0A075W289"/>
<dbReference type="RefSeq" id="YP_009051037.1">
    <property type="nucleotide sequence ID" value="NC_024665.1"/>
</dbReference>
<dbReference type="InterPro" id="IPR028098">
    <property type="entry name" value="Glyco_trans_4-like_N"/>
</dbReference>
<keyword evidence="4" id="KW-0934">Plastid</keyword>
<evidence type="ECO:0000259" key="3">
    <source>
        <dbReference type="Pfam" id="PF13439"/>
    </source>
</evidence>
<dbReference type="InterPro" id="IPR001296">
    <property type="entry name" value="Glyco_trans_1"/>
</dbReference>